<evidence type="ECO:0000313" key="3">
    <source>
        <dbReference type="Proteomes" id="UP001596417"/>
    </source>
</evidence>
<dbReference type="EMBL" id="JBHTAX010000001">
    <property type="protein sequence ID" value="MFC7190519.1"/>
    <property type="molecule type" value="Genomic_DNA"/>
</dbReference>
<dbReference type="GeneID" id="76200135"/>
<dbReference type="Proteomes" id="UP001596417">
    <property type="component" value="Unassembled WGS sequence"/>
</dbReference>
<organism evidence="2 3">
    <name type="scientific">Halocatena marina</name>
    <dbReference type="NCBI Taxonomy" id="2934937"/>
    <lineage>
        <taxon>Archaea</taxon>
        <taxon>Methanobacteriati</taxon>
        <taxon>Methanobacteriota</taxon>
        <taxon>Stenosarchaea group</taxon>
        <taxon>Halobacteria</taxon>
        <taxon>Halobacteriales</taxon>
        <taxon>Natronomonadaceae</taxon>
        <taxon>Halocatena</taxon>
    </lineage>
</organism>
<protein>
    <submittedName>
        <fullName evidence="2">Uncharacterized protein</fullName>
    </submittedName>
</protein>
<dbReference type="RefSeq" id="WP_248907446.1">
    <property type="nucleotide sequence ID" value="NZ_CP109979.1"/>
</dbReference>
<feature type="transmembrane region" description="Helical" evidence="1">
    <location>
        <begin position="38"/>
        <end position="56"/>
    </location>
</feature>
<sequence length="62" mass="6643">MRGDTTVRIGAALILIAYCALIAALYDPLSIPIDFEVALPIALIVGVGLIAVWYRFQATPVL</sequence>
<dbReference type="AlphaFoldDB" id="A0ABD5YR77"/>
<keyword evidence="1" id="KW-1133">Transmembrane helix</keyword>
<keyword evidence="1" id="KW-0812">Transmembrane</keyword>
<feature type="transmembrane region" description="Helical" evidence="1">
    <location>
        <begin position="7"/>
        <end position="26"/>
    </location>
</feature>
<proteinExistence type="predicted"/>
<keyword evidence="1" id="KW-0472">Membrane</keyword>
<accession>A0ABD5YR77</accession>
<evidence type="ECO:0000256" key="1">
    <source>
        <dbReference type="SAM" id="Phobius"/>
    </source>
</evidence>
<comment type="caution">
    <text evidence="2">The sequence shown here is derived from an EMBL/GenBank/DDBJ whole genome shotgun (WGS) entry which is preliminary data.</text>
</comment>
<name>A0ABD5YR77_9EURY</name>
<keyword evidence="3" id="KW-1185">Reference proteome</keyword>
<gene>
    <name evidence="2" type="ORF">ACFQL7_12125</name>
</gene>
<evidence type="ECO:0000313" key="2">
    <source>
        <dbReference type="EMBL" id="MFC7190519.1"/>
    </source>
</evidence>
<reference evidence="2 3" key="1">
    <citation type="journal article" date="2019" name="Int. J. Syst. Evol. Microbiol.">
        <title>The Global Catalogue of Microorganisms (GCM) 10K type strain sequencing project: providing services to taxonomists for standard genome sequencing and annotation.</title>
        <authorList>
            <consortium name="The Broad Institute Genomics Platform"/>
            <consortium name="The Broad Institute Genome Sequencing Center for Infectious Disease"/>
            <person name="Wu L."/>
            <person name="Ma J."/>
        </authorList>
    </citation>
    <scope>NUCLEOTIDE SEQUENCE [LARGE SCALE GENOMIC DNA]</scope>
    <source>
        <strain evidence="2 3">RDMS1</strain>
    </source>
</reference>